<organism evidence="2 3">
    <name type="scientific">Desulfamplus magnetovallimortis</name>
    <dbReference type="NCBI Taxonomy" id="1246637"/>
    <lineage>
        <taxon>Bacteria</taxon>
        <taxon>Pseudomonadati</taxon>
        <taxon>Thermodesulfobacteriota</taxon>
        <taxon>Desulfobacteria</taxon>
        <taxon>Desulfobacterales</taxon>
        <taxon>Desulfobacteraceae</taxon>
        <taxon>Desulfamplus</taxon>
    </lineage>
</organism>
<keyword evidence="3" id="KW-1185">Reference proteome</keyword>
<dbReference type="PANTHER" id="PTHR32182">
    <property type="entry name" value="DNA REPLICATION AND REPAIR PROTEIN RECF"/>
    <property type="match status" value="1"/>
</dbReference>
<dbReference type="InterPro" id="IPR027417">
    <property type="entry name" value="P-loop_NTPase"/>
</dbReference>
<reference evidence="2 3" key="1">
    <citation type="submission" date="2017-03" db="EMBL/GenBank/DDBJ databases">
        <authorList>
            <person name="Afonso C.L."/>
            <person name="Miller P.J."/>
            <person name="Scott M.A."/>
            <person name="Spackman E."/>
            <person name="Goraichik I."/>
            <person name="Dimitrov K.M."/>
            <person name="Suarez D.L."/>
            <person name="Swayne D.E."/>
        </authorList>
    </citation>
    <scope>NUCLEOTIDE SEQUENCE [LARGE SCALE GENOMIC DNA]</scope>
    <source>
        <strain evidence="2">PRJEB14757</strain>
    </source>
</reference>
<gene>
    <name evidence="2" type="ORF">MTBBW1_580007</name>
</gene>
<dbReference type="GO" id="GO:0006302">
    <property type="term" value="P:double-strand break repair"/>
    <property type="evidence" value="ECO:0007669"/>
    <property type="project" value="TreeGrafter"/>
</dbReference>
<dbReference type="PANTHER" id="PTHR32182:SF22">
    <property type="entry name" value="ATP-DEPENDENT ENDONUCLEASE, OLD FAMILY-RELATED"/>
    <property type="match status" value="1"/>
</dbReference>
<dbReference type="InterPro" id="IPR003959">
    <property type="entry name" value="ATPase_AAA_core"/>
</dbReference>
<dbReference type="Pfam" id="PF13304">
    <property type="entry name" value="AAA_21"/>
    <property type="match status" value="1"/>
</dbReference>
<dbReference type="GO" id="GO:0016887">
    <property type="term" value="F:ATP hydrolysis activity"/>
    <property type="evidence" value="ECO:0007669"/>
    <property type="project" value="InterPro"/>
</dbReference>
<dbReference type="AlphaFoldDB" id="A0A1W1HI22"/>
<evidence type="ECO:0000313" key="3">
    <source>
        <dbReference type="Proteomes" id="UP000191931"/>
    </source>
</evidence>
<dbReference type="InterPro" id="IPR014555">
    <property type="entry name" value="RecF-like"/>
</dbReference>
<dbReference type="EMBL" id="FWEV01000301">
    <property type="protein sequence ID" value="SLM32090.1"/>
    <property type="molecule type" value="Genomic_DNA"/>
</dbReference>
<dbReference type="RefSeq" id="WP_080801524.1">
    <property type="nucleotide sequence ID" value="NZ_LT828542.1"/>
</dbReference>
<protein>
    <submittedName>
        <fullName evidence="2">ATPase-like protein</fullName>
    </submittedName>
</protein>
<sequence length="374" mass="43751">MLKRIFIDNYKSLINFEIKLNNLNLFLGRNGSGKSAIFEVLDQIRRFVYLGEDAGSVFPIEHKTRWSSLSYQKFELEFQGHEGIFKYELSLKHSEAEQNVKVRYERLFYEGNPLLKLEEKGEVHLFRDDFSHGPVYPVNLSLSAVGAIPPRNDNTLLTWFKNRIKHLIVLQIIPPMMSLESSKEAENPFKYLTNFTSWYRYLSQDQGLAFQLISELKNVIPGFYAFKFESVGEKHRLLKVAIQNEEDKQIVEYTFDELSDGQRMLISLYTILVLMRLSHNSRYILCLDEPENFLALEEIQPWLTELYDICENGHTQAILISHHPELIDYLLADPVGFWFERESNRATRIKSITIPENKKGIPFSEIIARGWLNE</sequence>
<accession>A0A1W1HI22</accession>
<dbReference type="Proteomes" id="UP000191931">
    <property type="component" value="Unassembled WGS sequence"/>
</dbReference>
<feature type="domain" description="ATPase AAA-type core" evidence="1">
    <location>
        <begin position="23"/>
        <end position="328"/>
    </location>
</feature>
<dbReference type="GO" id="GO:0000731">
    <property type="term" value="P:DNA synthesis involved in DNA repair"/>
    <property type="evidence" value="ECO:0007669"/>
    <property type="project" value="TreeGrafter"/>
</dbReference>
<dbReference type="GO" id="GO:0005524">
    <property type="term" value="F:ATP binding"/>
    <property type="evidence" value="ECO:0007669"/>
    <property type="project" value="InterPro"/>
</dbReference>
<dbReference type="Gene3D" id="3.40.50.300">
    <property type="entry name" value="P-loop containing nucleotide triphosphate hydrolases"/>
    <property type="match status" value="1"/>
</dbReference>
<name>A0A1W1HI22_9BACT</name>
<dbReference type="PIRSF" id="PIRSF029347">
    <property type="entry name" value="RecF"/>
    <property type="match status" value="1"/>
</dbReference>
<dbReference type="OrthoDB" id="127554at2"/>
<dbReference type="STRING" id="1246637.MTBBW1_580007"/>
<evidence type="ECO:0000313" key="2">
    <source>
        <dbReference type="EMBL" id="SLM32090.1"/>
    </source>
</evidence>
<proteinExistence type="predicted"/>
<evidence type="ECO:0000259" key="1">
    <source>
        <dbReference type="Pfam" id="PF13304"/>
    </source>
</evidence>
<dbReference type="SUPFAM" id="SSF52540">
    <property type="entry name" value="P-loop containing nucleoside triphosphate hydrolases"/>
    <property type="match status" value="1"/>
</dbReference>